<dbReference type="AlphaFoldDB" id="A0A812YUM6"/>
<proteinExistence type="predicted"/>
<protein>
    <submittedName>
        <fullName evidence="2">Dnc protein</fullName>
    </submittedName>
</protein>
<name>A0A812YUM6_9DINO</name>
<gene>
    <name evidence="2" type="primary">dnc</name>
    <name evidence="2" type="ORF">SNEC2469_LOCUS23480</name>
</gene>
<accession>A0A812YUM6</accession>
<sequence>LKKFLDQNREAAAIIVEEATSAKGSDRRAAKKSWQSALTRLRGTKDSTGSTNL</sequence>
<feature type="region of interest" description="Disordered" evidence="1">
    <location>
        <begin position="20"/>
        <end position="53"/>
    </location>
</feature>
<evidence type="ECO:0000313" key="3">
    <source>
        <dbReference type="Proteomes" id="UP000601435"/>
    </source>
</evidence>
<comment type="caution">
    <text evidence="2">The sequence shown here is derived from an EMBL/GenBank/DDBJ whole genome shotgun (WGS) entry which is preliminary data.</text>
</comment>
<feature type="non-terminal residue" evidence="2">
    <location>
        <position position="1"/>
    </location>
</feature>
<keyword evidence="3" id="KW-1185">Reference proteome</keyword>
<dbReference type="EMBL" id="CAJNJA010043821">
    <property type="protein sequence ID" value="CAE7797143.1"/>
    <property type="molecule type" value="Genomic_DNA"/>
</dbReference>
<evidence type="ECO:0000256" key="1">
    <source>
        <dbReference type="SAM" id="MobiDB-lite"/>
    </source>
</evidence>
<dbReference type="Proteomes" id="UP000601435">
    <property type="component" value="Unassembled WGS sequence"/>
</dbReference>
<evidence type="ECO:0000313" key="2">
    <source>
        <dbReference type="EMBL" id="CAE7797143.1"/>
    </source>
</evidence>
<reference evidence="2" key="1">
    <citation type="submission" date="2021-02" db="EMBL/GenBank/DDBJ databases">
        <authorList>
            <person name="Dougan E. K."/>
            <person name="Rhodes N."/>
            <person name="Thang M."/>
            <person name="Chan C."/>
        </authorList>
    </citation>
    <scope>NUCLEOTIDE SEQUENCE</scope>
</reference>
<organism evidence="2 3">
    <name type="scientific">Symbiodinium necroappetens</name>
    <dbReference type="NCBI Taxonomy" id="1628268"/>
    <lineage>
        <taxon>Eukaryota</taxon>
        <taxon>Sar</taxon>
        <taxon>Alveolata</taxon>
        <taxon>Dinophyceae</taxon>
        <taxon>Suessiales</taxon>
        <taxon>Symbiodiniaceae</taxon>
        <taxon>Symbiodinium</taxon>
    </lineage>
</organism>